<dbReference type="GO" id="GO:0009279">
    <property type="term" value="C:cell outer membrane"/>
    <property type="evidence" value="ECO:0007669"/>
    <property type="project" value="UniProtKB-SubCell"/>
</dbReference>
<dbReference type="InterPro" id="IPR008969">
    <property type="entry name" value="CarboxyPept-like_regulatory"/>
</dbReference>
<keyword evidence="5 8" id="KW-0732">Signal</keyword>
<dbReference type="PANTHER" id="PTHR30069">
    <property type="entry name" value="TONB-DEPENDENT OUTER MEMBRANE RECEPTOR"/>
    <property type="match status" value="1"/>
</dbReference>
<evidence type="ECO:0000256" key="2">
    <source>
        <dbReference type="ARBA" id="ARBA00022448"/>
    </source>
</evidence>
<evidence type="ECO:0000313" key="10">
    <source>
        <dbReference type="EMBL" id="QEC54910.1"/>
    </source>
</evidence>
<organism evidence="10 11">
    <name type="scientific">Flavisolibacter ginsenosidimutans</name>
    <dbReference type="NCBI Taxonomy" id="661481"/>
    <lineage>
        <taxon>Bacteria</taxon>
        <taxon>Pseudomonadati</taxon>
        <taxon>Bacteroidota</taxon>
        <taxon>Chitinophagia</taxon>
        <taxon>Chitinophagales</taxon>
        <taxon>Chitinophagaceae</taxon>
        <taxon>Flavisolibacter</taxon>
    </lineage>
</organism>
<keyword evidence="6" id="KW-0472">Membrane</keyword>
<protein>
    <submittedName>
        <fullName evidence="10">Outer membrane beta-barrel protein</fullName>
    </submittedName>
</protein>
<dbReference type="Proteomes" id="UP000321204">
    <property type="component" value="Chromosome"/>
</dbReference>
<dbReference type="GO" id="GO:0015344">
    <property type="term" value="F:siderophore uptake transmembrane transporter activity"/>
    <property type="evidence" value="ECO:0007669"/>
    <property type="project" value="TreeGrafter"/>
</dbReference>
<evidence type="ECO:0000256" key="4">
    <source>
        <dbReference type="ARBA" id="ARBA00022692"/>
    </source>
</evidence>
<dbReference type="InterPro" id="IPR039426">
    <property type="entry name" value="TonB-dep_rcpt-like"/>
</dbReference>
<dbReference type="PANTHER" id="PTHR30069:SF29">
    <property type="entry name" value="HEMOGLOBIN AND HEMOGLOBIN-HAPTOGLOBIN-BINDING PROTEIN 1-RELATED"/>
    <property type="match status" value="1"/>
</dbReference>
<keyword evidence="3" id="KW-1134">Transmembrane beta strand</keyword>
<comment type="subcellular location">
    <subcellularLocation>
        <location evidence="1">Cell outer membrane</location>
        <topology evidence="1">Multi-pass membrane protein</topology>
    </subcellularLocation>
</comment>
<dbReference type="EMBL" id="CP042433">
    <property type="protein sequence ID" value="QEC54910.1"/>
    <property type="molecule type" value="Genomic_DNA"/>
</dbReference>
<keyword evidence="7" id="KW-0998">Cell outer membrane</keyword>
<dbReference type="Pfam" id="PF13620">
    <property type="entry name" value="CarboxypepD_reg"/>
    <property type="match status" value="1"/>
</dbReference>
<dbReference type="RefSeq" id="WP_146782545.1">
    <property type="nucleotide sequence ID" value="NZ_BAABIO010000006.1"/>
</dbReference>
<dbReference type="InterPro" id="IPR037066">
    <property type="entry name" value="Plug_dom_sf"/>
</dbReference>
<evidence type="ECO:0000256" key="7">
    <source>
        <dbReference type="ARBA" id="ARBA00023237"/>
    </source>
</evidence>
<feature type="chain" id="PRO_5023127671" evidence="8">
    <location>
        <begin position="19"/>
        <end position="806"/>
    </location>
</feature>
<dbReference type="InterPro" id="IPR036942">
    <property type="entry name" value="Beta-barrel_TonB_sf"/>
</dbReference>
<keyword evidence="11" id="KW-1185">Reference proteome</keyword>
<dbReference type="Gene3D" id="2.60.40.1120">
    <property type="entry name" value="Carboxypeptidase-like, regulatory domain"/>
    <property type="match status" value="1"/>
</dbReference>
<dbReference type="OrthoDB" id="905812at2"/>
<dbReference type="AlphaFoldDB" id="A0A5B8UFN8"/>
<dbReference type="GO" id="GO:0044718">
    <property type="term" value="P:siderophore transmembrane transport"/>
    <property type="evidence" value="ECO:0007669"/>
    <property type="project" value="TreeGrafter"/>
</dbReference>
<dbReference type="SUPFAM" id="SSF56935">
    <property type="entry name" value="Porins"/>
    <property type="match status" value="1"/>
</dbReference>
<dbReference type="KEGG" id="fgg:FSB75_03000"/>
<feature type="signal peptide" evidence="8">
    <location>
        <begin position="1"/>
        <end position="18"/>
    </location>
</feature>
<evidence type="ECO:0000256" key="5">
    <source>
        <dbReference type="ARBA" id="ARBA00022729"/>
    </source>
</evidence>
<evidence type="ECO:0000256" key="6">
    <source>
        <dbReference type="ARBA" id="ARBA00023136"/>
    </source>
</evidence>
<evidence type="ECO:0000256" key="8">
    <source>
        <dbReference type="SAM" id="SignalP"/>
    </source>
</evidence>
<proteinExistence type="predicted"/>
<sequence length="806" mass="91090">MRFCWLLFLALLSLSGFAQQGTLTGTVLDEKGKALENASVQLASFADSTKNISTTSDKNGLFLFSNIPFGYYRLRLTFVSLQPTLIDSIYFRAERYDFNLNDIVLKPKQTDNLQEIIIYSEKPLIQSKDGNITFNAGESALSQGSNASDLLAQVPLVTKDPDGKVLVRGKEPKILIDDKPVELNLQQLQDLLESLPGSSIEKIEVLTNPPPQYANEQGGVINIVTRKGAVGMSGRISLFAGTRGEFGSNGSFSYRKNGLAINANAGFAGNEFNGTGYSIRQNIYTDSSNHFNTNNQYRNHNLRPNFRANIDYEITKVHLLNVVLLYNGNDYSNNNLTTYQNLNRFDQLYKLSQRSIGSKGNGYNPNVSFTYTYKSKLPGEVFRLFTNLNYSNNTSERLFYQRFFNPDYSFNGNDSTQLQQTNNLSRGVNLRLSYDRPLNNKTTFISLGGYYNHSFSDIDVDALYKRKGDGEMLPLDLLSNYFLFHQNVTNYRASVKQLFGTTLSVTAGLSVEKTEIYFDLLKENRDTSNTYWTPLPFANVNKTWSNNTSLTFSYRRTIRRPGINELNPTRDFSDPYNIRSGNPALLASPAHNFDLVIGRSQGGFYANVGIGYNVVQDIFNQIRNLLPNGTTEIIWQNISGRKEYEMSTWSGYSFNRKFRLNASASYTYNRYGEYDKTFRKYRDGGSLTSNLNTVFILKDLYSATGSFTFNRFANPQGTVRNSLSMNLALQAKLLNKKLTVTLNAIDPIFRQSNHTFTYGTNFNLENYSSTQTKNYRLSLGYSFIKSAKKPSAKTQSAIKNFMGTKQ</sequence>
<dbReference type="InterPro" id="IPR041700">
    <property type="entry name" value="OMP_b-brl_3"/>
</dbReference>
<evidence type="ECO:0000313" key="11">
    <source>
        <dbReference type="Proteomes" id="UP000321204"/>
    </source>
</evidence>
<reference evidence="10 11" key="1">
    <citation type="journal article" date="2015" name="Int. J. Syst. Evol. Microbiol.">
        <title>Flavisolibacter ginsenosidimutans sp. nov., with ginsenoside-converting activity isolated from soil used for cultivating ginseng.</title>
        <authorList>
            <person name="Zhao Y."/>
            <person name="Liu Q."/>
            <person name="Kang M.S."/>
            <person name="Jin F."/>
            <person name="Yu H."/>
            <person name="Im W.T."/>
        </authorList>
    </citation>
    <scope>NUCLEOTIDE SEQUENCE [LARGE SCALE GENOMIC DNA]</scope>
    <source>
        <strain evidence="10 11">Gsoil 636</strain>
    </source>
</reference>
<dbReference type="Gene3D" id="2.40.170.20">
    <property type="entry name" value="TonB-dependent receptor, beta-barrel domain"/>
    <property type="match status" value="1"/>
</dbReference>
<name>A0A5B8UFN8_9BACT</name>
<evidence type="ECO:0000259" key="9">
    <source>
        <dbReference type="Pfam" id="PF14905"/>
    </source>
</evidence>
<dbReference type="Pfam" id="PF14905">
    <property type="entry name" value="OMP_b-brl_3"/>
    <property type="match status" value="1"/>
</dbReference>
<dbReference type="Gene3D" id="2.170.130.10">
    <property type="entry name" value="TonB-dependent receptor, plug domain"/>
    <property type="match status" value="1"/>
</dbReference>
<gene>
    <name evidence="10" type="ORF">FSB75_03000</name>
</gene>
<keyword evidence="2" id="KW-0813">Transport</keyword>
<feature type="domain" description="Outer membrane protein beta-barrel" evidence="9">
    <location>
        <begin position="382"/>
        <end position="781"/>
    </location>
</feature>
<evidence type="ECO:0000256" key="3">
    <source>
        <dbReference type="ARBA" id="ARBA00022452"/>
    </source>
</evidence>
<dbReference type="SUPFAM" id="SSF49464">
    <property type="entry name" value="Carboxypeptidase regulatory domain-like"/>
    <property type="match status" value="1"/>
</dbReference>
<accession>A0A5B8UFN8</accession>
<evidence type="ECO:0000256" key="1">
    <source>
        <dbReference type="ARBA" id="ARBA00004571"/>
    </source>
</evidence>
<keyword evidence="4" id="KW-0812">Transmembrane</keyword>